<dbReference type="RefSeq" id="WP_115091098.1">
    <property type="nucleotide sequence ID" value="NZ_CBCRUR010000008.1"/>
</dbReference>
<feature type="repeat" description="ANK" evidence="3">
    <location>
        <begin position="50"/>
        <end position="82"/>
    </location>
</feature>
<dbReference type="EMBL" id="LNZC01000027">
    <property type="protein sequence ID" value="KTD76962.1"/>
    <property type="molecule type" value="Genomic_DNA"/>
</dbReference>
<keyword evidence="1" id="KW-0677">Repeat</keyword>
<evidence type="ECO:0000256" key="2">
    <source>
        <dbReference type="ARBA" id="ARBA00023043"/>
    </source>
</evidence>
<dbReference type="Pfam" id="PF00023">
    <property type="entry name" value="Ank"/>
    <property type="match status" value="1"/>
</dbReference>
<dbReference type="PROSITE" id="PS50297">
    <property type="entry name" value="ANK_REP_REGION"/>
    <property type="match status" value="2"/>
</dbReference>
<organism evidence="4 5">
    <name type="scientific">Legionella worsleiensis</name>
    <dbReference type="NCBI Taxonomy" id="45076"/>
    <lineage>
        <taxon>Bacteria</taxon>
        <taxon>Pseudomonadati</taxon>
        <taxon>Pseudomonadota</taxon>
        <taxon>Gammaproteobacteria</taxon>
        <taxon>Legionellales</taxon>
        <taxon>Legionellaceae</taxon>
        <taxon>Legionella</taxon>
    </lineage>
</organism>
<dbReference type="InterPro" id="IPR036770">
    <property type="entry name" value="Ankyrin_rpt-contain_sf"/>
</dbReference>
<protein>
    <submittedName>
        <fullName evidence="4">Ankyrin repeat protein</fullName>
    </submittedName>
</protein>
<evidence type="ECO:0000256" key="1">
    <source>
        <dbReference type="ARBA" id="ARBA00022737"/>
    </source>
</evidence>
<dbReference type="AlphaFoldDB" id="A0A0W1A6G9"/>
<dbReference type="PATRIC" id="fig|45076.6.peg.2397"/>
<dbReference type="STRING" id="45076.Lwor_2187"/>
<gene>
    <name evidence="4" type="ORF">Lwor_2187</name>
</gene>
<dbReference type="Proteomes" id="UP000054662">
    <property type="component" value="Unassembled WGS sequence"/>
</dbReference>
<evidence type="ECO:0000313" key="5">
    <source>
        <dbReference type="Proteomes" id="UP000054662"/>
    </source>
</evidence>
<dbReference type="PROSITE" id="PS50088">
    <property type="entry name" value="ANK_REPEAT"/>
    <property type="match status" value="2"/>
</dbReference>
<evidence type="ECO:0000256" key="3">
    <source>
        <dbReference type="PROSITE-ProRule" id="PRU00023"/>
    </source>
</evidence>
<evidence type="ECO:0000313" key="4">
    <source>
        <dbReference type="EMBL" id="KTD76962.1"/>
    </source>
</evidence>
<proteinExistence type="predicted"/>
<keyword evidence="2 3" id="KW-0040">ANK repeat</keyword>
<comment type="caution">
    <text evidence="4">The sequence shown here is derived from an EMBL/GenBank/DDBJ whole genome shotgun (WGS) entry which is preliminary data.</text>
</comment>
<dbReference type="InterPro" id="IPR002110">
    <property type="entry name" value="Ankyrin_rpt"/>
</dbReference>
<name>A0A0W1A6G9_9GAMM</name>
<keyword evidence="5" id="KW-1185">Reference proteome</keyword>
<dbReference type="Pfam" id="PF12796">
    <property type="entry name" value="Ank_2"/>
    <property type="match status" value="1"/>
</dbReference>
<accession>A0A0W1A6G9</accession>
<dbReference type="Gene3D" id="1.25.40.20">
    <property type="entry name" value="Ankyrin repeat-containing domain"/>
    <property type="match status" value="2"/>
</dbReference>
<dbReference type="SMART" id="SM00248">
    <property type="entry name" value="ANK"/>
    <property type="match status" value="4"/>
</dbReference>
<sequence length="721" mass="82004">MPHETLSDRMNVSLLGWCILKNYPIVVQKLIDIGVNLEDGIVCEADPYYHHQSPLMLACGMANKDIVTILLRAGANVLHTNPFGISMLMVIRDAKICHLIVNHSMDNGCFNELISKKTQDGISAFGYAKKRNLFEVFFELINGEMKELLTAFMETEEAALKQLNQVIGRIGKPQPSFFYKNNDGVIQETLLYFAAKKNYPSVVHLLIELELAPIDEGMNCEVAAPKLHATSPLGIACFHGHTEIIHLLIAKGANLLHINHIRHSLLMIAREARIVRLLLEEADKRGLFPQLLAIEHKPNLDAVSLHCSLGAVDIVHQFLNIPQFWLFMSVTNILAQARGAALRFPEKAADFDAICQVLRPHKYKHLPLSLHNLPAEPRLTDCYFSLFGSRSGAEKALFASQKNEAIKTVIAQFHQLLIQPARCIPYLKFLNDELCRYYFEAHGQPFPLLNNQEYDFVLIEDLYYPVPKADYQPMKKNKALQELLISLFRKYGMAEYAYQWIGFVPNEIADSQVKQGDYVFEGGYGTGLFHGKLSHMLQRVILIYAIEHGEINMTFEYNQSRHTLTVKDILEGLVSIITQNGVKAWNLVKDLRTYHYIEFSDPHRLFSSLMYEGRTIGCSALADCLTDSFCSGLIRYYHAWKKNTFFSDLDILAFIKQQDDLTLERFSPLPELIQAELIEKSHKRQVEINAVTYSEGYGLICKNYQPNERFVPDSFHGLSTG</sequence>
<dbReference type="PANTHER" id="PTHR24198">
    <property type="entry name" value="ANKYRIN REPEAT AND PROTEIN KINASE DOMAIN-CONTAINING PROTEIN"/>
    <property type="match status" value="1"/>
</dbReference>
<feature type="repeat" description="ANK" evidence="3">
    <location>
        <begin position="228"/>
        <end position="260"/>
    </location>
</feature>
<reference evidence="4 5" key="1">
    <citation type="submission" date="2015-11" db="EMBL/GenBank/DDBJ databases">
        <title>Genomic analysis of 38 Legionella species identifies large and diverse effector repertoires.</title>
        <authorList>
            <person name="Burstein D."/>
            <person name="Amaro F."/>
            <person name="Zusman T."/>
            <person name="Lifshitz Z."/>
            <person name="Cohen O."/>
            <person name="Gilbert J.A."/>
            <person name="Pupko T."/>
            <person name="Shuman H.A."/>
            <person name="Segal G."/>
        </authorList>
    </citation>
    <scope>NUCLEOTIDE SEQUENCE [LARGE SCALE GENOMIC DNA]</scope>
    <source>
        <strain evidence="4 5">ATCC 49508</strain>
    </source>
</reference>
<dbReference type="PANTHER" id="PTHR24198:SF194">
    <property type="entry name" value="INVERSIN-A"/>
    <property type="match status" value="1"/>
</dbReference>
<dbReference type="OrthoDB" id="5637724at2"/>
<dbReference type="SUPFAM" id="SSF48403">
    <property type="entry name" value="Ankyrin repeat"/>
    <property type="match status" value="1"/>
</dbReference>